<organism evidence="1 2">
    <name type="scientific">Maridesulfovibrio salexigens (strain ATCC 14822 / DSM 2638 / NCIMB 8403 / VKM B-1763)</name>
    <name type="common">Desulfovibrio salexigens</name>
    <dbReference type="NCBI Taxonomy" id="526222"/>
    <lineage>
        <taxon>Bacteria</taxon>
        <taxon>Pseudomonadati</taxon>
        <taxon>Thermodesulfobacteriota</taxon>
        <taxon>Desulfovibrionia</taxon>
        <taxon>Desulfovibrionales</taxon>
        <taxon>Desulfovibrionaceae</taxon>
        <taxon>Maridesulfovibrio</taxon>
    </lineage>
</organism>
<name>C6BU92_MARSD</name>
<dbReference type="STRING" id="526222.Desal_3756"/>
<evidence type="ECO:0000313" key="2">
    <source>
        <dbReference type="Proteomes" id="UP000002601"/>
    </source>
</evidence>
<dbReference type="AlphaFoldDB" id="C6BU92"/>
<dbReference type="EMBL" id="CP001649">
    <property type="protein sequence ID" value="ACS81801.1"/>
    <property type="molecule type" value="Genomic_DNA"/>
</dbReference>
<proteinExistence type="predicted"/>
<gene>
    <name evidence="1" type="ordered locus">Desal_3756</name>
</gene>
<reference evidence="1 2" key="1">
    <citation type="submission" date="2009-06" db="EMBL/GenBank/DDBJ databases">
        <title>Complete sequence of Desulfovibrio salexigens DSM 2638.</title>
        <authorList>
            <consortium name="US DOE Joint Genome Institute"/>
            <person name="Lucas S."/>
            <person name="Copeland A."/>
            <person name="Lapidus A."/>
            <person name="Glavina del Rio T."/>
            <person name="Tice H."/>
            <person name="Bruce D."/>
            <person name="Goodwin L."/>
            <person name="Pitluck S."/>
            <person name="Munk A.C."/>
            <person name="Brettin T."/>
            <person name="Detter J.C."/>
            <person name="Han C."/>
            <person name="Tapia R."/>
            <person name="Larimer F."/>
            <person name="Land M."/>
            <person name="Hauser L."/>
            <person name="Kyrpides N."/>
            <person name="Anderson I."/>
            <person name="Wall J.D."/>
            <person name="Arkin A.P."/>
            <person name="Dehal P."/>
            <person name="Chivian D."/>
            <person name="Giles B."/>
            <person name="Hazen T.C."/>
        </authorList>
    </citation>
    <scope>NUCLEOTIDE SEQUENCE [LARGE SCALE GENOMIC DNA]</scope>
    <source>
        <strain evidence="2">ATCC 14822 / DSM 2638 / NCIMB 8403 / VKM B-1763</strain>
    </source>
</reference>
<dbReference type="Proteomes" id="UP000002601">
    <property type="component" value="Chromosome"/>
</dbReference>
<accession>C6BU92</accession>
<dbReference type="HOGENOM" id="CLU_188982_0_0_7"/>
<dbReference type="KEGG" id="dsa:Desal_3756"/>
<keyword evidence="2" id="KW-1185">Reference proteome</keyword>
<sequence>MRLNDSQIRQMVMDLYPEIERFNIGMSTEFNEEQDAWIITLEDGSNSLSTHMDSSYVSSCFNEHNCVYFTNQMMNVIDNYCSESGTCSV</sequence>
<protein>
    <submittedName>
        <fullName evidence="1">Uncharacterized protein</fullName>
    </submittedName>
</protein>
<dbReference type="eggNOG" id="COG2920">
    <property type="taxonomic scope" value="Bacteria"/>
</dbReference>
<dbReference type="RefSeq" id="WP_015853617.1">
    <property type="nucleotide sequence ID" value="NC_012881.1"/>
</dbReference>
<dbReference type="OrthoDB" id="5432324at2"/>
<evidence type="ECO:0000313" key="1">
    <source>
        <dbReference type="EMBL" id="ACS81801.1"/>
    </source>
</evidence>